<name>A0A017T215_9BACT</name>
<dbReference type="Pfam" id="PF08308">
    <property type="entry name" value="PEGA"/>
    <property type="match status" value="1"/>
</dbReference>
<feature type="chain" id="PRO_5001500102" description="PEGA domain-containing protein" evidence="1">
    <location>
        <begin position="35"/>
        <end position="586"/>
    </location>
</feature>
<dbReference type="InterPro" id="IPR013229">
    <property type="entry name" value="PEGA"/>
</dbReference>
<organism evidence="3 4">
    <name type="scientific">Chondromyces apiculatus DSM 436</name>
    <dbReference type="NCBI Taxonomy" id="1192034"/>
    <lineage>
        <taxon>Bacteria</taxon>
        <taxon>Pseudomonadati</taxon>
        <taxon>Myxococcota</taxon>
        <taxon>Polyangia</taxon>
        <taxon>Polyangiales</taxon>
        <taxon>Polyangiaceae</taxon>
        <taxon>Chondromyces</taxon>
    </lineage>
</organism>
<feature type="domain" description="PEGA" evidence="2">
    <location>
        <begin position="135"/>
        <end position="202"/>
    </location>
</feature>
<gene>
    <name evidence="3" type="ORF">CAP_6475</name>
</gene>
<dbReference type="SUPFAM" id="SSF48452">
    <property type="entry name" value="TPR-like"/>
    <property type="match status" value="1"/>
</dbReference>
<dbReference type="Gene3D" id="1.25.40.10">
    <property type="entry name" value="Tetratricopeptide repeat domain"/>
    <property type="match status" value="1"/>
</dbReference>
<dbReference type="RefSeq" id="WP_052376307.1">
    <property type="nucleotide sequence ID" value="NZ_ASRX01000054.1"/>
</dbReference>
<dbReference type="PANTHER" id="PTHR36194:SF1">
    <property type="entry name" value="S-LAYER-LIKE PROTEIN"/>
    <property type="match status" value="1"/>
</dbReference>
<evidence type="ECO:0000313" key="3">
    <source>
        <dbReference type="EMBL" id="EYF02895.1"/>
    </source>
</evidence>
<keyword evidence="4" id="KW-1185">Reference proteome</keyword>
<dbReference type="eggNOG" id="COG1729">
    <property type="taxonomic scope" value="Bacteria"/>
</dbReference>
<dbReference type="PANTHER" id="PTHR36194">
    <property type="entry name" value="S-LAYER-LIKE PROTEIN"/>
    <property type="match status" value="1"/>
</dbReference>
<dbReference type="InterPro" id="IPR011990">
    <property type="entry name" value="TPR-like_helical_dom_sf"/>
</dbReference>
<protein>
    <recommendedName>
        <fullName evidence="2">PEGA domain-containing protein</fullName>
    </recommendedName>
</protein>
<dbReference type="AlphaFoldDB" id="A0A017T215"/>
<sequence>MRPECRARRSKQEALGAVVLAAALLRGVATPALAAPQEPQNENRQAEATARYRKGRELYTQGEHAAALAEFLASRALHPTWSATSAAALSLKQLRRHDEALDMFEALLRQFGEGLSAERREAAQREIVQLRGLVGTVDIDGAEPGAAITVDGQDRGEFPTLAPLRVAVGAHLVRVLKEGFEPFEQRVDVAGGQTVRVQAKLRALARSGRLRVAETGGRALEVVVDGSVVGKTPWEGRLAVGEHVVSLRGEGDLGTPPLSVPVALDTTTPLTLAAEVLSAGLRVAPEPLSAVVAVDAVSVGRGIWEGRLREGAHRVEVAAPGFVPWVQEVSLGRGERKVLPVSLTRDPSSPFWPKPPRKPRFVVELAQALALVPSFGGDVAGGCTGGCGLGVGTGGTMVLRGGYELGLGLGFGLSLGTLSVTQTVTGRSALARPVGLSGVLGMVDDDLRLQGVVAGAWAGLTLETWLPIHVRLGAGTLLGTMRDARRGTLPEDGDRGAKGFGDLTEVHDARYFYLEPEVRLGLKLGEHVALNAGLGAFVLFAFTRPTWDETHAFDGGEHGYATFDAEALTGQIVVALAPGLGARYDF</sequence>
<comment type="caution">
    <text evidence="3">The sequence shown here is derived from an EMBL/GenBank/DDBJ whole genome shotgun (WGS) entry which is preliminary data.</text>
</comment>
<evidence type="ECO:0000256" key="1">
    <source>
        <dbReference type="SAM" id="SignalP"/>
    </source>
</evidence>
<reference evidence="3 4" key="1">
    <citation type="submission" date="2013-05" db="EMBL/GenBank/DDBJ databases">
        <title>Genome assembly of Chondromyces apiculatus DSM 436.</title>
        <authorList>
            <person name="Sharma G."/>
            <person name="Khatri I."/>
            <person name="Kaur C."/>
            <person name="Mayilraj S."/>
            <person name="Subramanian S."/>
        </authorList>
    </citation>
    <scope>NUCLEOTIDE SEQUENCE [LARGE SCALE GENOMIC DNA]</scope>
    <source>
        <strain evidence="3 4">DSM 436</strain>
    </source>
</reference>
<feature type="signal peptide" evidence="1">
    <location>
        <begin position="1"/>
        <end position="34"/>
    </location>
</feature>
<dbReference type="OrthoDB" id="5484597at2"/>
<dbReference type="Proteomes" id="UP000019678">
    <property type="component" value="Unassembled WGS sequence"/>
</dbReference>
<evidence type="ECO:0000313" key="4">
    <source>
        <dbReference type="Proteomes" id="UP000019678"/>
    </source>
</evidence>
<dbReference type="EMBL" id="ASRX01000054">
    <property type="protein sequence ID" value="EYF02895.1"/>
    <property type="molecule type" value="Genomic_DNA"/>
</dbReference>
<proteinExistence type="predicted"/>
<accession>A0A017T215</accession>
<evidence type="ECO:0000259" key="2">
    <source>
        <dbReference type="Pfam" id="PF08308"/>
    </source>
</evidence>
<dbReference type="STRING" id="1192034.CAP_6475"/>
<keyword evidence="1" id="KW-0732">Signal</keyword>